<name>A0A3M9MTK8_9BACT</name>
<sequence length="201" mass="22822">MKDAEEEEKEKLPGDGGEDFPVDLDNLKDLFFYLEAIAELGGYQCCYDSPEVFKKIPGRGKGLFLRDLAPVMLSRLAWMKAILVKDEKAEKVKAGLMAICVQEPEAFVLALCLHYLQKAKIIDHFTGGGTLKEIEAILLMCPHLKNPRHFLKHYRSIPDNPEAFIEFVSLERLEAVKNLLWEFPDAQSIARIDFLKKLGRG</sequence>
<dbReference type="EMBL" id="RJJD01000004">
    <property type="protein sequence ID" value="RNI28829.1"/>
    <property type="molecule type" value="Genomic_DNA"/>
</dbReference>
<feature type="region of interest" description="Disordered" evidence="1">
    <location>
        <begin position="1"/>
        <end position="20"/>
    </location>
</feature>
<proteinExistence type="predicted"/>
<dbReference type="AlphaFoldDB" id="A0A3M9MTK8"/>
<dbReference type="RefSeq" id="WP_123126684.1">
    <property type="nucleotide sequence ID" value="NZ_RJJD01000004.1"/>
</dbReference>
<evidence type="ECO:0000313" key="2">
    <source>
        <dbReference type="EMBL" id="RNI28829.1"/>
    </source>
</evidence>
<feature type="compositionally biased region" description="Basic and acidic residues" evidence="1">
    <location>
        <begin position="1"/>
        <end position="13"/>
    </location>
</feature>
<protein>
    <submittedName>
        <fullName evidence="2">Uncharacterized protein</fullName>
    </submittedName>
</protein>
<accession>A0A3M9MTK8</accession>
<gene>
    <name evidence="2" type="ORF">EFB08_09385</name>
</gene>
<organism evidence="2 3">
    <name type="scientific">Rufibacter latericius</name>
    <dbReference type="NCBI Taxonomy" id="2487040"/>
    <lineage>
        <taxon>Bacteria</taxon>
        <taxon>Pseudomonadati</taxon>
        <taxon>Bacteroidota</taxon>
        <taxon>Cytophagia</taxon>
        <taxon>Cytophagales</taxon>
        <taxon>Hymenobacteraceae</taxon>
        <taxon>Rufibacter</taxon>
    </lineage>
</organism>
<dbReference type="Proteomes" id="UP000272117">
    <property type="component" value="Unassembled WGS sequence"/>
</dbReference>
<keyword evidence="3" id="KW-1185">Reference proteome</keyword>
<reference evidence="2 3" key="1">
    <citation type="submission" date="2018-11" db="EMBL/GenBank/DDBJ databases">
        <title>Rufibacter latericius sp. nov., isolated from water in Baiyang Lake.</title>
        <authorList>
            <person name="Yang Y."/>
        </authorList>
    </citation>
    <scope>NUCLEOTIDE SEQUENCE [LARGE SCALE GENOMIC DNA]</scope>
    <source>
        <strain evidence="2 3">R-22-1c-1</strain>
    </source>
</reference>
<evidence type="ECO:0000256" key="1">
    <source>
        <dbReference type="SAM" id="MobiDB-lite"/>
    </source>
</evidence>
<evidence type="ECO:0000313" key="3">
    <source>
        <dbReference type="Proteomes" id="UP000272117"/>
    </source>
</evidence>
<comment type="caution">
    <text evidence="2">The sequence shown here is derived from an EMBL/GenBank/DDBJ whole genome shotgun (WGS) entry which is preliminary data.</text>
</comment>